<reference evidence="2 3" key="1">
    <citation type="submission" date="2010-12" db="EMBL/GenBank/DDBJ databases">
        <authorList>
            <person name="Muzny D."/>
            <person name="Qin X."/>
            <person name="Deng J."/>
            <person name="Jiang H."/>
            <person name="Liu Y."/>
            <person name="Qu J."/>
            <person name="Song X.-Z."/>
            <person name="Zhang L."/>
            <person name="Thornton R."/>
            <person name="Coyle M."/>
            <person name="Francisco L."/>
            <person name="Jackson L."/>
            <person name="Javaid M."/>
            <person name="Korchina V."/>
            <person name="Kovar C."/>
            <person name="Mata R."/>
            <person name="Mathew T."/>
            <person name="Ngo R."/>
            <person name="Nguyen L."/>
            <person name="Nguyen N."/>
            <person name="Okwuonu G."/>
            <person name="Ongeri F."/>
            <person name="Pham C."/>
            <person name="Simmons D."/>
            <person name="Wilczek-Boney K."/>
            <person name="Hale W."/>
            <person name="Jakkamsetti A."/>
            <person name="Pham P."/>
            <person name="Ruth R."/>
            <person name="San Lucas F."/>
            <person name="Warren J."/>
            <person name="Zhang J."/>
            <person name="Zhao Z."/>
            <person name="Zhou C."/>
            <person name="Zhu D."/>
            <person name="Lee S."/>
            <person name="Bess C."/>
            <person name="Blankenburg K."/>
            <person name="Forbes L."/>
            <person name="Fu Q."/>
            <person name="Gubbala S."/>
            <person name="Hirani K."/>
            <person name="Jayaseelan J.C."/>
            <person name="Lara F."/>
            <person name="Munidasa M."/>
            <person name="Palculict T."/>
            <person name="Patil S."/>
            <person name="Pu L.-L."/>
            <person name="Saada N."/>
            <person name="Tang L."/>
            <person name="Weissenberger G."/>
            <person name="Zhu Y."/>
            <person name="Hemphill L."/>
            <person name="Shang Y."/>
            <person name="Youmans B."/>
            <person name="Ayvaz T."/>
            <person name="Ross M."/>
            <person name="Santibanez J."/>
            <person name="Aqrawi P."/>
            <person name="Gross S."/>
            <person name="Joshi V."/>
            <person name="Fowler G."/>
            <person name="Nazareth L."/>
            <person name="Reid J."/>
            <person name="Worley K."/>
            <person name="Petrosino J."/>
            <person name="Highlander S."/>
            <person name="Gibbs R."/>
        </authorList>
    </citation>
    <scope>NUCLEOTIDE SEQUENCE [LARGE SCALE GENOMIC DNA]</scope>
    <source>
        <strain evidence="2 3">ATCC 51333</strain>
    </source>
</reference>
<proteinExistence type="predicted"/>
<keyword evidence="2" id="KW-0808">Transferase</keyword>
<dbReference type="PANTHER" id="PTHR46390">
    <property type="entry name" value="MANNOSE-1-PHOSPHATE GUANYLYLTRANSFERASE"/>
    <property type="match status" value="1"/>
</dbReference>
<feature type="domain" description="Nucleotidyl transferase" evidence="1">
    <location>
        <begin position="121"/>
        <end position="402"/>
    </location>
</feature>
<dbReference type="HOGENOM" id="CLU_035527_0_0_11"/>
<dbReference type="InterPro" id="IPR005835">
    <property type="entry name" value="NTP_transferase_dom"/>
</dbReference>
<dbReference type="PANTHER" id="PTHR46390:SF1">
    <property type="entry name" value="MANNOSE-1-PHOSPHATE GUANYLYLTRANSFERASE"/>
    <property type="match status" value="1"/>
</dbReference>
<dbReference type="GO" id="GO:0009298">
    <property type="term" value="P:GDP-mannose biosynthetic process"/>
    <property type="evidence" value="ECO:0007669"/>
    <property type="project" value="TreeGrafter"/>
</dbReference>
<evidence type="ECO:0000259" key="1">
    <source>
        <dbReference type="Pfam" id="PF00483"/>
    </source>
</evidence>
<dbReference type="GO" id="GO:0004475">
    <property type="term" value="F:mannose-1-phosphate guanylyltransferase (GTP) activity"/>
    <property type="evidence" value="ECO:0007669"/>
    <property type="project" value="TreeGrafter"/>
</dbReference>
<evidence type="ECO:0000313" key="2">
    <source>
        <dbReference type="EMBL" id="EFU79404.1"/>
    </source>
</evidence>
<gene>
    <name evidence="2" type="ORF">HMPREF0388_1507</name>
</gene>
<accession>E6M0C4</accession>
<comment type="caution">
    <text evidence="2">The sequence shown here is derived from an EMBL/GenBank/DDBJ whole genome shotgun (WGS) entry which is preliminary data.</text>
</comment>
<sequence length="474" mass="50428">MPALHLDINHWGHGSEISNVAETNDKRRKGSANFSSLSLNFWDLFAIHRAWFQDGDMRGNAISLCDFLQLTSIGLGHGNNHAQINLTFFTRRQIHRVKPTLFNGKTHLPTSGRICDVEIHAIVPAGGYGRRLWPWSTAAKPKFLLNINGTQSLVQQTAARLAPICQSLTFVTGAPHRETLVAQVTALGLPVPVRCVAEPSPRDSMAAIALGAALLEHRYGTCVVGSFAADHLITNPAAFSEALAQAVPAAAAGWLTTIGIVPTEPATGFGYIEVGPALDGALSGVHRAQSFTEKPDESTASAWLATGNYLWNAGMFVVRSDMLLDALEARVPGSGTAVRKLAAAWETLSPDAKTALWERVVAAPIDTVLAEPLAQEGRVAVVPARPDLGWSDVGDWEAVRHVVSNASELANLSPQIPVYTDAAPAALVRAENLKGVAIIGIPGAVVVESAGQLLVTTQEFAQNVKVASNAADKW</sequence>
<dbReference type="InterPro" id="IPR029044">
    <property type="entry name" value="Nucleotide-diphossugar_trans"/>
</dbReference>
<name>E6M0C4_9ACTO</name>
<dbReference type="SUPFAM" id="SSF53448">
    <property type="entry name" value="Nucleotide-diphospho-sugar transferases"/>
    <property type="match status" value="1"/>
</dbReference>
<dbReference type="InterPro" id="IPR051161">
    <property type="entry name" value="Mannose-6P_isomerase_type2"/>
</dbReference>
<dbReference type="Pfam" id="PF00483">
    <property type="entry name" value="NTP_transferase"/>
    <property type="match status" value="1"/>
</dbReference>
<dbReference type="EMBL" id="AEPY01000011">
    <property type="protein sequence ID" value="EFU79404.1"/>
    <property type="molecule type" value="Genomic_DNA"/>
</dbReference>
<dbReference type="Gene3D" id="3.90.550.10">
    <property type="entry name" value="Spore Coat Polysaccharide Biosynthesis Protein SpsA, Chain A"/>
    <property type="match status" value="1"/>
</dbReference>
<evidence type="ECO:0000313" key="3">
    <source>
        <dbReference type="Proteomes" id="UP000005573"/>
    </source>
</evidence>
<protein>
    <submittedName>
        <fullName evidence="2">Nucleotidyl transferase</fullName>
    </submittedName>
</protein>
<dbReference type="AlphaFoldDB" id="E6M0C4"/>
<organism evidence="2 3">
    <name type="scientific">Mobiluncus curtisii ATCC 51333</name>
    <dbReference type="NCBI Taxonomy" id="887326"/>
    <lineage>
        <taxon>Bacteria</taxon>
        <taxon>Bacillati</taxon>
        <taxon>Actinomycetota</taxon>
        <taxon>Actinomycetes</taxon>
        <taxon>Actinomycetales</taxon>
        <taxon>Actinomycetaceae</taxon>
        <taxon>Mobiluncus</taxon>
    </lineage>
</organism>
<dbReference type="Proteomes" id="UP000005573">
    <property type="component" value="Unassembled WGS sequence"/>
</dbReference>